<dbReference type="GO" id="GO:0006886">
    <property type="term" value="P:intracellular protein transport"/>
    <property type="evidence" value="ECO:0000318"/>
    <property type="project" value="GO_Central"/>
</dbReference>
<dbReference type="GO" id="GO:0000149">
    <property type="term" value="F:SNARE binding"/>
    <property type="evidence" value="ECO:0000318"/>
    <property type="project" value="GO_Central"/>
</dbReference>
<dbReference type="GO" id="GO:0005484">
    <property type="term" value="F:SNAP receptor activity"/>
    <property type="evidence" value="ECO:0000318"/>
    <property type="project" value="GO_Central"/>
</dbReference>
<feature type="transmembrane region" description="Helical" evidence="11">
    <location>
        <begin position="221"/>
        <end position="240"/>
    </location>
</feature>
<dbReference type="GO" id="GO:0012505">
    <property type="term" value="C:endomembrane system"/>
    <property type="evidence" value="ECO:0000318"/>
    <property type="project" value="GO_Central"/>
</dbReference>
<dbReference type="SUPFAM" id="SSF58038">
    <property type="entry name" value="SNARE fusion complex"/>
    <property type="match status" value="1"/>
</dbReference>
<dbReference type="Pfam" id="PF05739">
    <property type="entry name" value="SNARE"/>
    <property type="match status" value="1"/>
</dbReference>
<dbReference type="KEGG" id="smo:SELMODRAFT_100026"/>
<dbReference type="Gramene" id="EFJ24789">
    <property type="protein sequence ID" value="EFJ24789"/>
    <property type="gene ID" value="SELMODRAFT_100026"/>
</dbReference>
<evidence type="ECO:0000256" key="4">
    <source>
        <dbReference type="ARBA" id="ARBA00022927"/>
    </source>
</evidence>
<name>D8RS11_SELML</name>
<keyword evidence="6" id="KW-0333">Golgi apparatus</keyword>
<dbReference type="GO" id="GO:0031201">
    <property type="term" value="C:SNARE complex"/>
    <property type="evidence" value="ECO:0000318"/>
    <property type="project" value="GO_Central"/>
</dbReference>
<evidence type="ECO:0000256" key="10">
    <source>
        <dbReference type="SAM" id="MobiDB-lite"/>
    </source>
</evidence>
<dbReference type="InterPro" id="IPR010989">
    <property type="entry name" value="SNARE"/>
</dbReference>
<dbReference type="Gene3D" id="1.20.5.110">
    <property type="match status" value="1"/>
</dbReference>
<feature type="region of interest" description="Disordered" evidence="10">
    <location>
        <begin position="110"/>
        <end position="139"/>
    </location>
</feature>
<dbReference type="HOGENOM" id="CLU_061883_3_0_1"/>
<comment type="similarity">
    <text evidence="1">Belongs to the syntaxin family.</text>
</comment>
<dbReference type="Pfam" id="PF09177">
    <property type="entry name" value="STX6_10_61_N"/>
    <property type="match status" value="1"/>
</dbReference>
<dbReference type="PANTHER" id="PTHR12791">
    <property type="entry name" value="GOLGI SNARE BET1-RELATED"/>
    <property type="match status" value="1"/>
</dbReference>
<reference evidence="13 14" key="1">
    <citation type="journal article" date="2011" name="Science">
        <title>The Selaginella genome identifies genetic changes associated with the evolution of vascular plants.</title>
        <authorList>
            <person name="Banks J.A."/>
            <person name="Nishiyama T."/>
            <person name="Hasebe M."/>
            <person name="Bowman J.L."/>
            <person name="Gribskov M."/>
            <person name="dePamphilis C."/>
            <person name="Albert V.A."/>
            <person name="Aono N."/>
            <person name="Aoyama T."/>
            <person name="Ambrose B.A."/>
            <person name="Ashton N.W."/>
            <person name="Axtell M.J."/>
            <person name="Barker E."/>
            <person name="Barker M.S."/>
            <person name="Bennetzen J.L."/>
            <person name="Bonawitz N.D."/>
            <person name="Chapple C."/>
            <person name="Cheng C."/>
            <person name="Correa L.G."/>
            <person name="Dacre M."/>
            <person name="DeBarry J."/>
            <person name="Dreyer I."/>
            <person name="Elias M."/>
            <person name="Engstrom E.M."/>
            <person name="Estelle M."/>
            <person name="Feng L."/>
            <person name="Finet C."/>
            <person name="Floyd S.K."/>
            <person name="Frommer W.B."/>
            <person name="Fujita T."/>
            <person name="Gramzow L."/>
            <person name="Gutensohn M."/>
            <person name="Harholt J."/>
            <person name="Hattori M."/>
            <person name="Heyl A."/>
            <person name="Hirai T."/>
            <person name="Hiwatashi Y."/>
            <person name="Ishikawa M."/>
            <person name="Iwata M."/>
            <person name="Karol K.G."/>
            <person name="Koehler B."/>
            <person name="Kolukisaoglu U."/>
            <person name="Kubo M."/>
            <person name="Kurata T."/>
            <person name="Lalonde S."/>
            <person name="Li K."/>
            <person name="Li Y."/>
            <person name="Litt A."/>
            <person name="Lyons E."/>
            <person name="Manning G."/>
            <person name="Maruyama T."/>
            <person name="Michael T.P."/>
            <person name="Mikami K."/>
            <person name="Miyazaki S."/>
            <person name="Morinaga S."/>
            <person name="Murata T."/>
            <person name="Mueller-Roeber B."/>
            <person name="Nelson D.R."/>
            <person name="Obara M."/>
            <person name="Oguri Y."/>
            <person name="Olmstead R.G."/>
            <person name="Onodera N."/>
            <person name="Petersen B.L."/>
            <person name="Pils B."/>
            <person name="Prigge M."/>
            <person name="Rensing S.A."/>
            <person name="Riano-Pachon D.M."/>
            <person name="Roberts A.W."/>
            <person name="Sato Y."/>
            <person name="Scheller H.V."/>
            <person name="Schulz B."/>
            <person name="Schulz C."/>
            <person name="Shakirov E.V."/>
            <person name="Shibagaki N."/>
            <person name="Shinohara N."/>
            <person name="Shippen D.E."/>
            <person name="Soerensen I."/>
            <person name="Sotooka R."/>
            <person name="Sugimoto N."/>
            <person name="Sugita M."/>
            <person name="Sumikawa N."/>
            <person name="Tanurdzic M."/>
            <person name="Theissen G."/>
            <person name="Ulvskov P."/>
            <person name="Wakazuki S."/>
            <person name="Weng J.K."/>
            <person name="Willats W.W."/>
            <person name="Wipf D."/>
            <person name="Wolf P.G."/>
            <person name="Yang L."/>
            <person name="Zimmer A.D."/>
            <person name="Zhu Q."/>
            <person name="Mitros T."/>
            <person name="Hellsten U."/>
            <person name="Loque D."/>
            <person name="Otillar R."/>
            <person name="Salamov A."/>
            <person name="Schmutz J."/>
            <person name="Shapiro H."/>
            <person name="Lindquist E."/>
            <person name="Lucas S."/>
            <person name="Rokhsar D."/>
            <person name="Grigoriev I.V."/>
        </authorList>
    </citation>
    <scope>NUCLEOTIDE SEQUENCE [LARGE SCALE GENOMIC DNA]</scope>
</reference>
<evidence type="ECO:0000259" key="12">
    <source>
        <dbReference type="PROSITE" id="PS50192"/>
    </source>
</evidence>
<keyword evidence="9" id="KW-0175">Coiled coil</keyword>
<dbReference type="GO" id="GO:0005794">
    <property type="term" value="C:Golgi apparatus"/>
    <property type="evidence" value="ECO:0007669"/>
    <property type="project" value="UniProtKB-SubCell"/>
</dbReference>
<dbReference type="Proteomes" id="UP000001514">
    <property type="component" value="Unassembled WGS sequence"/>
</dbReference>
<evidence type="ECO:0000256" key="9">
    <source>
        <dbReference type="SAM" id="Coils"/>
    </source>
</evidence>
<dbReference type="AlphaFoldDB" id="D8RS11"/>
<dbReference type="InterPro" id="IPR015260">
    <property type="entry name" value="Syntaxin-6/10/61_N"/>
</dbReference>
<evidence type="ECO:0000256" key="11">
    <source>
        <dbReference type="SAM" id="Phobius"/>
    </source>
</evidence>
<dbReference type="GO" id="GO:0048278">
    <property type="term" value="P:vesicle docking"/>
    <property type="evidence" value="ECO:0000318"/>
    <property type="project" value="GO_Central"/>
</dbReference>
<dbReference type="Gene3D" id="1.20.58.90">
    <property type="match status" value="1"/>
</dbReference>
<dbReference type="eggNOG" id="KOG3202">
    <property type="taxonomic scope" value="Eukaryota"/>
</dbReference>
<keyword evidence="7 11" id="KW-0472">Membrane</keyword>
<proteinExistence type="inferred from homology"/>
<feature type="coiled-coil region" evidence="9">
    <location>
        <begin position="43"/>
        <end position="70"/>
    </location>
</feature>
<comment type="subcellular location">
    <subcellularLocation>
        <location evidence="8">Golgi apparatus</location>
        <location evidence="8">trans-Golgi network membrane</location>
        <topology evidence="8">Single-pass type IV membrane protein</topology>
    </subcellularLocation>
</comment>
<dbReference type="GO" id="GO:0048193">
    <property type="term" value="P:Golgi vesicle transport"/>
    <property type="evidence" value="ECO:0007669"/>
    <property type="project" value="InterPro"/>
</dbReference>
<dbReference type="GO" id="GO:0006906">
    <property type="term" value="P:vesicle fusion"/>
    <property type="evidence" value="ECO:0000318"/>
    <property type="project" value="GO_Central"/>
</dbReference>
<dbReference type="InParanoid" id="D8RS11"/>
<dbReference type="CDD" id="cd15841">
    <property type="entry name" value="SNARE_Qc"/>
    <property type="match status" value="1"/>
</dbReference>
<dbReference type="OrthoDB" id="546861at2759"/>
<keyword evidence="14" id="KW-1185">Reference proteome</keyword>
<evidence type="ECO:0000256" key="3">
    <source>
        <dbReference type="ARBA" id="ARBA00022692"/>
    </source>
</evidence>
<keyword evidence="4" id="KW-0653">Protein transport</keyword>
<dbReference type="SMART" id="SM00397">
    <property type="entry name" value="t_SNARE"/>
    <property type="match status" value="1"/>
</dbReference>
<evidence type="ECO:0000256" key="5">
    <source>
        <dbReference type="ARBA" id="ARBA00022989"/>
    </source>
</evidence>
<dbReference type="EMBL" id="GL377588">
    <property type="protein sequence ID" value="EFJ24789.1"/>
    <property type="molecule type" value="Genomic_DNA"/>
</dbReference>
<evidence type="ECO:0000256" key="6">
    <source>
        <dbReference type="ARBA" id="ARBA00023034"/>
    </source>
</evidence>
<dbReference type="OMA" id="NSSYLRW"/>
<dbReference type="STRING" id="88036.D8RS11"/>
<evidence type="ECO:0000256" key="8">
    <source>
        <dbReference type="ARBA" id="ARBA00037801"/>
    </source>
</evidence>
<protein>
    <recommendedName>
        <fullName evidence="12">t-SNARE coiled-coil homology domain-containing protein</fullName>
    </recommendedName>
</protein>
<keyword evidence="5 11" id="KW-1133">Transmembrane helix</keyword>
<evidence type="ECO:0000256" key="1">
    <source>
        <dbReference type="ARBA" id="ARBA00009063"/>
    </source>
</evidence>
<organism evidence="14">
    <name type="scientific">Selaginella moellendorffii</name>
    <name type="common">Spikemoss</name>
    <dbReference type="NCBI Taxonomy" id="88036"/>
    <lineage>
        <taxon>Eukaryota</taxon>
        <taxon>Viridiplantae</taxon>
        <taxon>Streptophyta</taxon>
        <taxon>Embryophyta</taxon>
        <taxon>Tracheophyta</taxon>
        <taxon>Lycopodiopsida</taxon>
        <taxon>Selaginellales</taxon>
        <taxon>Selaginellaceae</taxon>
        <taxon>Selaginella</taxon>
    </lineage>
</organism>
<dbReference type="InterPro" id="IPR000727">
    <property type="entry name" value="T_SNARE_dom"/>
</dbReference>
<evidence type="ECO:0000256" key="2">
    <source>
        <dbReference type="ARBA" id="ARBA00022448"/>
    </source>
</evidence>
<gene>
    <name evidence="13" type="ORF">SELMODRAFT_100026</name>
</gene>
<dbReference type="SUPFAM" id="SSF47661">
    <property type="entry name" value="t-snare proteins"/>
    <property type="match status" value="1"/>
</dbReference>
<evidence type="ECO:0000313" key="13">
    <source>
        <dbReference type="EMBL" id="EFJ24789.1"/>
    </source>
</evidence>
<keyword evidence="2" id="KW-0813">Transport</keyword>
<evidence type="ECO:0000256" key="7">
    <source>
        <dbReference type="ARBA" id="ARBA00023136"/>
    </source>
</evidence>
<feature type="domain" description="T-SNARE coiled-coil homology" evidence="12">
    <location>
        <begin position="149"/>
        <end position="211"/>
    </location>
</feature>
<dbReference type="FunFam" id="1.20.58.90:FF:000004">
    <property type="entry name" value="Syntaxin 10"/>
    <property type="match status" value="1"/>
</dbReference>
<accession>D8RS11</accession>
<dbReference type="CDD" id="cd21445">
    <property type="entry name" value="SNARE_NTD_AtSYP61-like"/>
    <property type="match status" value="1"/>
</dbReference>
<evidence type="ECO:0000313" key="14">
    <source>
        <dbReference type="Proteomes" id="UP000001514"/>
    </source>
</evidence>
<sequence length="241" mass="26613">MSLSAQDPFYYIKDQLDELVGGLNSSYLRWQGLPASLERDGIAKQLVEKCGSIERQVDELDRAITVAERNPAKFRVGPAEIEQRRRWTTQTRSKIGGIKAAAQDAVQKAQAAAPMGGARFGAPPPTQKQGPDYSQHNDDYIASESDRQSLLMREQDQDLDDISTSLEKIGGVGATIHEELSQQEGMIDELQHDVDSTSSKLAYVQKKLEHVIRKAGSKGQLAMVAALVILLIILVFLVFYT</sequence>
<dbReference type="PROSITE" id="PS50192">
    <property type="entry name" value="T_SNARE"/>
    <property type="match status" value="1"/>
</dbReference>
<keyword evidence="3 11" id="KW-0812">Transmembrane</keyword>